<evidence type="ECO:0000313" key="2">
    <source>
        <dbReference type="Proteomes" id="UP000061587"/>
    </source>
</evidence>
<dbReference type="Gene3D" id="2.10.230.10">
    <property type="entry name" value="Heat shock protein DnaJ, cysteine-rich domain"/>
    <property type="match status" value="1"/>
</dbReference>
<dbReference type="AlphaFoldDB" id="A0A0P0M5R8"/>
<proteinExistence type="predicted"/>
<protein>
    <submittedName>
        <fullName evidence="1">Uncharacterized protein</fullName>
    </submittedName>
</protein>
<dbReference type="Proteomes" id="UP000061587">
    <property type="component" value="Chromosome"/>
</dbReference>
<accession>A0A0P0M5R8</accession>
<gene>
    <name evidence="1" type="ORF">BvMPK_4035</name>
</gene>
<dbReference type="PATRIC" id="fig|821.40.peg.4842"/>
<dbReference type="EMBL" id="CP013020">
    <property type="protein sequence ID" value="ALK86587.1"/>
    <property type="molecule type" value="Genomic_DNA"/>
</dbReference>
<reference evidence="1 2" key="2">
    <citation type="journal article" date="2016" name="Genome Biol. Evol.">
        <title>Extensive mobilome-driven genome diversification in mouse gut-associated Bacteroides vulgatus mpk.</title>
        <authorList>
            <person name="Lange A."/>
            <person name="Beier S."/>
            <person name="Steimle A."/>
            <person name="Autenrieth I.B."/>
            <person name="Huson D.H."/>
            <person name="Frick J.S."/>
        </authorList>
    </citation>
    <scope>NUCLEOTIDE SEQUENCE [LARGE SCALE GENOMIC DNA]</scope>
    <source>
        <strain evidence="2">mpk</strain>
    </source>
</reference>
<organism evidence="1 2">
    <name type="scientific">Phocaeicola vulgatus</name>
    <name type="common">Bacteroides vulgatus</name>
    <dbReference type="NCBI Taxonomy" id="821"/>
    <lineage>
        <taxon>Bacteria</taxon>
        <taxon>Pseudomonadati</taxon>
        <taxon>Bacteroidota</taxon>
        <taxon>Bacteroidia</taxon>
        <taxon>Bacteroidales</taxon>
        <taxon>Bacteroidaceae</taxon>
        <taxon>Phocaeicola</taxon>
    </lineage>
</organism>
<evidence type="ECO:0000313" key="1">
    <source>
        <dbReference type="EMBL" id="ALK86587.1"/>
    </source>
</evidence>
<name>A0A0P0M5R8_PHOVU</name>
<sequence>MMSKIEKQLDICPPAYMGKGLNRENFVSTGHKCGYCKGNGWFWGTEEGSHEDVRKPCPVCEGSGELDAIITVDWKPTNK</sequence>
<reference evidence="2" key="1">
    <citation type="submission" date="2015-10" db="EMBL/GenBank/DDBJ databases">
        <title>Extensive mobilome-driven genome diversification in gut-associated Bacteroides vulgatus mpk.</title>
        <authorList>
            <person name="Beier S."/>
            <person name="Lange A."/>
            <person name="Huson D.H."/>
            <person name="Frick J.-S."/>
            <person name="Autenrieth I.B."/>
        </authorList>
    </citation>
    <scope>NUCLEOTIDE SEQUENCE [LARGE SCALE GENOMIC DNA]</scope>
    <source>
        <strain evidence="2">mpk</strain>
    </source>
</reference>